<feature type="transmembrane region" description="Helical" evidence="1">
    <location>
        <begin position="6"/>
        <end position="22"/>
    </location>
</feature>
<dbReference type="NCBIfam" id="NF045889">
    <property type="entry name" value="ICE_Mbov_0396_TM"/>
    <property type="match status" value="1"/>
</dbReference>
<name>A0A345DQM7_9MOLU</name>
<dbReference type="Proteomes" id="UP000253689">
    <property type="component" value="Chromosome"/>
</dbReference>
<feature type="transmembrane region" description="Helical" evidence="1">
    <location>
        <begin position="99"/>
        <end position="120"/>
    </location>
</feature>
<feature type="transmembrane region" description="Helical" evidence="1">
    <location>
        <begin position="29"/>
        <end position="45"/>
    </location>
</feature>
<dbReference type="RefSeq" id="WP_114565123.1">
    <property type="nucleotide sequence ID" value="NZ_CP031088.1"/>
</dbReference>
<evidence type="ECO:0000256" key="1">
    <source>
        <dbReference type="SAM" id="Phobius"/>
    </source>
</evidence>
<gene>
    <name evidence="2" type="ORF">SDAV_001553</name>
</gene>
<sequence length="185" mass="19837">MIAEVFGVWFMLFAMFMIGIALVQKIIKLFFLFIISPWVMVIMTIDNGKGAFIWKDMVIAKFLASTATLTGYFIFMTTIQTILSTNLAGLGIEGIGKSLFVILFMCGGGLAVMTFSDVVANLIGEAAGVREGMSSMKSTVAGGMMAMGAAKMAGKAFGFAKSKRAKRAMTMGGGTRQRKSVKDIC</sequence>
<dbReference type="AlphaFoldDB" id="A0A345DQM7"/>
<proteinExistence type="predicted"/>
<keyword evidence="1" id="KW-0472">Membrane</keyword>
<dbReference type="EMBL" id="CP031088">
    <property type="protein sequence ID" value="AXF96518.1"/>
    <property type="molecule type" value="Genomic_DNA"/>
</dbReference>
<organism evidence="2 3">
    <name type="scientific">Spiroplasma phoeniceum P40</name>
    <dbReference type="NCBI Taxonomy" id="1276259"/>
    <lineage>
        <taxon>Bacteria</taxon>
        <taxon>Bacillati</taxon>
        <taxon>Mycoplasmatota</taxon>
        <taxon>Mollicutes</taxon>
        <taxon>Entomoplasmatales</taxon>
        <taxon>Spiroplasmataceae</taxon>
        <taxon>Spiroplasma</taxon>
    </lineage>
</organism>
<feature type="transmembrane region" description="Helical" evidence="1">
    <location>
        <begin position="57"/>
        <end position="79"/>
    </location>
</feature>
<dbReference type="KEGG" id="sphh:SDAV_001553"/>
<accession>A0A345DQM7</accession>
<dbReference type="NCBIfam" id="NF045848">
    <property type="entry name" value="MMCAP2_0566_fam"/>
    <property type="match status" value="1"/>
</dbReference>
<evidence type="ECO:0000313" key="3">
    <source>
        <dbReference type="Proteomes" id="UP000253689"/>
    </source>
</evidence>
<keyword evidence="3" id="KW-1185">Reference proteome</keyword>
<keyword evidence="1" id="KW-1133">Transmembrane helix</keyword>
<feature type="transmembrane region" description="Helical" evidence="1">
    <location>
        <begin position="140"/>
        <end position="160"/>
    </location>
</feature>
<reference evidence="3" key="1">
    <citation type="submission" date="2018-07" db="EMBL/GenBank/DDBJ databases">
        <title>Complete Genome Sequence of Spiroplasma phoeniceum.</title>
        <authorList>
            <person name="Davis R.E."/>
            <person name="Shao J.Y."/>
            <person name="Zhao Y."/>
            <person name="Silver A."/>
            <person name="Stump z."/>
            <person name="Gasparich G."/>
        </authorList>
    </citation>
    <scope>NUCLEOTIDE SEQUENCE [LARGE SCALE GENOMIC DNA]</scope>
    <source>
        <strain evidence="3">P40</strain>
    </source>
</reference>
<evidence type="ECO:0000313" key="2">
    <source>
        <dbReference type="EMBL" id="AXF96518.1"/>
    </source>
</evidence>
<keyword evidence="1 2" id="KW-0812">Transmembrane</keyword>
<protein>
    <submittedName>
        <fullName evidence="2">Transmembrane protein</fullName>
    </submittedName>
</protein>